<evidence type="ECO:0000313" key="2">
    <source>
        <dbReference type="Proteomes" id="UP001187221"/>
    </source>
</evidence>
<comment type="caution">
    <text evidence="1">The sequence shown here is derived from an EMBL/GenBank/DDBJ whole genome shotgun (WGS) entry which is preliminary data.</text>
</comment>
<dbReference type="InterPro" id="IPR008861">
    <property type="entry name" value="GpX-like"/>
</dbReference>
<accession>A0ABQ6P3P4</accession>
<dbReference type="Pfam" id="PF05489">
    <property type="entry name" value="Phage_tail_X"/>
    <property type="match status" value="1"/>
</dbReference>
<proteinExistence type="predicted"/>
<dbReference type="Proteomes" id="UP001187221">
    <property type="component" value="Unassembled WGS sequence"/>
</dbReference>
<sequence>MAAAQILIARQGDKLDQLLWREGGLGPGDLTRVLDANPGLADLGVILPLGTRVLVPAAPEATGTPVLPLVQLWS</sequence>
<protein>
    <submittedName>
        <fullName evidence="1">Tail protein X</fullName>
    </submittedName>
</protein>
<gene>
    <name evidence="1" type="ORF">NUTIK01_02590</name>
</gene>
<dbReference type="EMBL" id="BTFW01000001">
    <property type="protein sequence ID" value="GMM59482.1"/>
    <property type="molecule type" value="Genomic_DNA"/>
</dbReference>
<organism evidence="1 2">
    <name type="scientific">Novosphingobium pituita</name>
    <dbReference type="NCBI Taxonomy" id="3056842"/>
    <lineage>
        <taxon>Bacteria</taxon>
        <taxon>Pseudomonadati</taxon>
        <taxon>Pseudomonadota</taxon>
        <taxon>Alphaproteobacteria</taxon>
        <taxon>Sphingomonadales</taxon>
        <taxon>Sphingomonadaceae</taxon>
        <taxon>Novosphingobium</taxon>
    </lineage>
</organism>
<reference evidence="1 2" key="1">
    <citation type="submission" date="2023-06" db="EMBL/GenBank/DDBJ databases">
        <title>Draft genome sequence of Novosphingobium sp. strain IK01.</title>
        <authorList>
            <person name="Hatamoto M."/>
            <person name="Ikarashi T."/>
            <person name="Yamaguchi T."/>
        </authorList>
    </citation>
    <scope>NUCLEOTIDE SEQUENCE [LARGE SCALE GENOMIC DNA]</scope>
    <source>
        <strain evidence="1 2">IK01</strain>
    </source>
</reference>
<keyword evidence="2" id="KW-1185">Reference proteome</keyword>
<evidence type="ECO:0000313" key="1">
    <source>
        <dbReference type="EMBL" id="GMM59482.1"/>
    </source>
</evidence>
<name>A0ABQ6P3P4_9SPHN</name>
<dbReference type="RefSeq" id="WP_317973336.1">
    <property type="nucleotide sequence ID" value="NZ_BTFW01000001.1"/>
</dbReference>